<reference evidence="2 3" key="1">
    <citation type="journal article" date="2012" name="Science">
        <title>The Paleozoic origin of enzymatic lignin decomposition reconstructed from 31 fungal genomes.</title>
        <authorList>
            <person name="Floudas D."/>
            <person name="Binder M."/>
            <person name="Riley R."/>
            <person name="Barry K."/>
            <person name="Blanchette R.A."/>
            <person name="Henrissat B."/>
            <person name="Martinez A.T."/>
            <person name="Otillar R."/>
            <person name="Spatafora J.W."/>
            <person name="Yadav J.S."/>
            <person name="Aerts A."/>
            <person name="Benoit I."/>
            <person name="Boyd A."/>
            <person name="Carlson A."/>
            <person name="Copeland A."/>
            <person name="Coutinho P.M."/>
            <person name="de Vries R.P."/>
            <person name="Ferreira P."/>
            <person name="Findley K."/>
            <person name="Foster B."/>
            <person name="Gaskell J."/>
            <person name="Glotzer D."/>
            <person name="Gorecki P."/>
            <person name="Heitman J."/>
            <person name="Hesse C."/>
            <person name="Hori C."/>
            <person name="Igarashi K."/>
            <person name="Jurgens J.A."/>
            <person name="Kallen N."/>
            <person name="Kersten P."/>
            <person name="Kohler A."/>
            <person name="Kuees U."/>
            <person name="Kumar T.K.A."/>
            <person name="Kuo A."/>
            <person name="LaButti K."/>
            <person name="Larrondo L.F."/>
            <person name="Lindquist E."/>
            <person name="Ling A."/>
            <person name="Lombard V."/>
            <person name="Lucas S."/>
            <person name="Lundell T."/>
            <person name="Martin R."/>
            <person name="McLaughlin D.J."/>
            <person name="Morgenstern I."/>
            <person name="Morin E."/>
            <person name="Murat C."/>
            <person name="Nagy L.G."/>
            <person name="Nolan M."/>
            <person name="Ohm R.A."/>
            <person name="Patyshakuliyeva A."/>
            <person name="Rokas A."/>
            <person name="Ruiz-Duenas F.J."/>
            <person name="Sabat G."/>
            <person name="Salamov A."/>
            <person name="Samejima M."/>
            <person name="Schmutz J."/>
            <person name="Slot J.C."/>
            <person name="St John F."/>
            <person name="Stenlid J."/>
            <person name="Sun H."/>
            <person name="Sun S."/>
            <person name="Syed K."/>
            <person name="Tsang A."/>
            <person name="Wiebenga A."/>
            <person name="Young D."/>
            <person name="Pisabarro A."/>
            <person name="Eastwood D.C."/>
            <person name="Martin F."/>
            <person name="Cullen D."/>
            <person name="Grigoriev I.V."/>
            <person name="Hibbett D.S."/>
        </authorList>
    </citation>
    <scope>NUCLEOTIDE SEQUENCE [LARGE SCALE GENOMIC DNA]</scope>
    <source>
        <strain evidence="2 3">MD-104</strain>
    </source>
</reference>
<sequence length="271" mass="30475">MDIPASTDCMAVGWSLRLSPFQGETWEFNNDRVNVILQGNLVDVDTDMQTMTIDWYIGLYGCNIEPCPDVNIYFDQGYVVQDSNNSSAPQNNEMPDPVFFLNATDYLYLNLTDWRQNSPIFRTDLQITNMFTHRSAQAYPFDKYTAVITLWAFTPNMDIVKVYIGWTGVVAIWLVTLTFLMACITNVFFGKGVRGELLVLPVATLFAFTALRGTMPGAPPGFGADINFMGILPCLALLTSASVFMCAVFLFRSDPGEDTRRWKTMTVDKMS</sequence>
<feature type="transmembrane region" description="Helical" evidence="1">
    <location>
        <begin position="197"/>
        <end position="214"/>
    </location>
</feature>
<dbReference type="Proteomes" id="UP000218811">
    <property type="component" value="Unassembled WGS sequence"/>
</dbReference>
<feature type="transmembrane region" description="Helical" evidence="1">
    <location>
        <begin position="226"/>
        <end position="251"/>
    </location>
</feature>
<proteinExistence type="predicted"/>
<dbReference type="OrthoDB" id="2923771at2759"/>
<keyword evidence="1" id="KW-0812">Transmembrane</keyword>
<protein>
    <submittedName>
        <fullName evidence="2">Uncharacterized protein</fullName>
    </submittedName>
</protein>
<keyword evidence="1" id="KW-1133">Transmembrane helix</keyword>
<feature type="transmembrane region" description="Helical" evidence="1">
    <location>
        <begin position="163"/>
        <end position="185"/>
    </location>
</feature>
<dbReference type="STRING" id="742152.A0A2H3JNZ1"/>
<keyword evidence="3" id="KW-1185">Reference proteome</keyword>
<dbReference type="OMA" id="TIMICLV"/>
<dbReference type="AlphaFoldDB" id="A0A2H3JNZ1"/>
<organism evidence="2 3">
    <name type="scientific">Wolfiporia cocos (strain MD-104)</name>
    <name type="common">Brown rot fungus</name>
    <dbReference type="NCBI Taxonomy" id="742152"/>
    <lineage>
        <taxon>Eukaryota</taxon>
        <taxon>Fungi</taxon>
        <taxon>Dikarya</taxon>
        <taxon>Basidiomycota</taxon>
        <taxon>Agaricomycotina</taxon>
        <taxon>Agaricomycetes</taxon>
        <taxon>Polyporales</taxon>
        <taxon>Phaeolaceae</taxon>
        <taxon>Wolfiporia</taxon>
    </lineage>
</organism>
<keyword evidence="1" id="KW-0472">Membrane</keyword>
<evidence type="ECO:0000256" key="1">
    <source>
        <dbReference type="SAM" id="Phobius"/>
    </source>
</evidence>
<gene>
    <name evidence="2" type="ORF">WOLCODRAFT_153664</name>
</gene>
<name>A0A2H3JNZ1_WOLCO</name>
<accession>A0A2H3JNZ1</accession>
<evidence type="ECO:0000313" key="3">
    <source>
        <dbReference type="Proteomes" id="UP000218811"/>
    </source>
</evidence>
<dbReference type="EMBL" id="KB468146">
    <property type="protein sequence ID" value="PCH43611.1"/>
    <property type="molecule type" value="Genomic_DNA"/>
</dbReference>
<evidence type="ECO:0000313" key="2">
    <source>
        <dbReference type="EMBL" id="PCH43611.1"/>
    </source>
</evidence>